<keyword evidence="4" id="KW-1185">Reference proteome</keyword>
<dbReference type="EMBL" id="KL811175">
    <property type="protein sequence ID" value="KFM83121.1"/>
    <property type="molecule type" value="Genomic_DNA"/>
</dbReference>
<dbReference type="Proteomes" id="UP000054359">
    <property type="component" value="Unassembled WGS sequence"/>
</dbReference>
<proteinExistence type="predicted"/>
<dbReference type="OrthoDB" id="6431021at2759"/>
<protein>
    <submittedName>
        <fullName evidence="3">Speckle-type POZ protein</fullName>
    </submittedName>
</protein>
<feature type="non-terminal residue" evidence="3">
    <location>
        <position position="648"/>
    </location>
</feature>
<dbReference type="AlphaFoldDB" id="A0A087V0I2"/>
<dbReference type="InterPro" id="IPR011333">
    <property type="entry name" value="SKP1/BTB/POZ_sf"/>
</dbReference>
<dbReference type="InterPro" id="IPR008974">
    <property type="entry name" value="TRAF-like"/>
</dbReference>
<dbReference type="InterPro" id="IPR000210">
    <property type="entry name" value="BTB/POZ_dom"/>
</dbReference>
<dbReference type="GO" id="GO:0030163">
    <property type="term" value="P:protein catabolic process"/>
    <property type="evidence" value="ECO:0007669"/>
    <property type="project" value="UniProtKB-ARBA"/>
</dbReference>
<organism evidence="3 4">
    <name type="scientific">Stegodyphus mimosarum</name>
    <name type="common">African social velvet spider</name>
    <dbReference type="NCBI Taxonomy" id="407821"/>
    <lineage>
        <taxon>Eukaryota</taxon>
        <taxon>Metazoa</taxon>
        <taxon>Ecdysozoa</taxon>
        <taxon>Arthropoda</taxon>
        <taxon>Chelicerata</taxon>
        <taxon>Arachnida</taxon>
        <taxon>Araneae</taxon>
        <taxon>Araneomorphae</taxon>
        <taxon>Entelegynae</taxon>
        <taxon>Eresoidea</taxon>
        <taxon>Eresidae</taxon>
        <taxon>Stegodyphus</taxon>
    </lineage>
</organism>
<accession>A0A087V0I2</accession>
<dbReference type="InterPro" id="IPR002083">
    <property type="entry name" value="MATH/TRAF_dom"/>
</dbReference>
<evidence type="ECO:0000313" key="4">
    <source>
        <dbReference type="Proteomes" id="UP000054359"/>
    </source>
</evidence>
<evidence type="ECO:0000313" key="3">
    <source>
        <dbReference type="EMBL" id="KFM83121.1"/>
    </source>
</evidence>
<dbReference type="Pfam" id="PF00651">
    <property type="entry name" value="BTB"/>
    <property type="match status" value="2"/>
</dbReference>
<dbReference type="STRING" id="407821.A0A087V0I2"/>
<reference evidence="3 4" key="1">
    <citation type="submission" date="2013-11" db="EMBL/GenBank/DDBJ databases">
        <title>Genome sequencing of Stegodyphus mimosarum.</title>
        <authorList>
            <person name="Bechsgaard J."/>
        </authorList>
    </citation>
    <scope>NUCLEOTIDE SEQUENCE [LARGE SCALE GENOMIC DNA]</scope>
</reference>
<dbReference type="PROSITE" id="PS50097">
    <property type="entry name" value="BTB"/>
    <property type="match status" value="2"/>
</dbReference>
<feature type="domain" description="MATH" evidence="2">
    <location>
        <begin position="301"/>
        <end position="428"/>
    </location>
</feature>
<dbReference type="SMART" id="SM00225">
    <property type="entry name" value="BTB"/>
    <property type="match status" value="2"/>
</dbReference>
<name>A0A087V0I2_STEMI</name>
<dbReference type="PROSITE" id="PS50144">
    <property type="entry name" value="MATH"/>
    <property type="match status" value="2"/>
</dbReference>
<dbReference type="CDD" id="cd00121">
    <property type="entry name" value="MATH"/>
    <property type="match status" value="1"/>
</dbReference>
<dbReference type="Gene3D" id="2.60.210.10">
    <property type="entry name" value="Apoptosis, Tumor Necrosis Factor Receptor Associated Protein 2, Chain A"/>
    <property type="match status" value="2"/>
</dbReference>
<feature type="domain" description="MATH" evidence="2">
    <location>
        <begin position="28"/>
        <end position="156"/>
    </location>
</feature>
<dbReference type="SUPFAM" id="SSF49599">
    <property type="entry name" value="TRAF domain-like"/>
    <property type="match status" value="2"/>
</dbReference>
<dbReference type="SUPFAM" id="SSF54695">
    <property type="entry name" value="POZ domain"/>
    <property type="match status" value="2"/>
</dbReference>
<feature type="domain" description="BTB" evidence="1">
    <location>
        <begin position="474"/>
        <end position="541"/>
    </location>
</feature>
<sequence length="648" mass="74365">MAYLRKLHDCKNDLKADNSPRFHCGVKQNVFIWSIENFSMCCLKEGERLDSPVFCTNISVPVRFSVDIYPKGKVGNEEYICVYLYRAPDTAPEVVHVGSSLSVVDADGQLCNMHELQKLFRKCEGWGFPDFIRREEVFEKKSKFLLNDTLTLRLELGIGIEHNESTEKNANHKEEEISVYESLSYDLKNFYETGQCSDVTLKLEDEELNLHRVILGARCSVLENVFETGRLKHGETDVEFADLNSDAMKAFISYLYTGKMNSTACVPLGLYEIACKYGLRELQHISRPNKVHARSKINVKNCRYTWVIENFSGLSRSIGEKVLTTSFLPQGQSFDLLFQPKWSRGDDDDDVSVFLFRSWFGREEEAVRVKFKVSIIDINNELQHTAVLNEMFETGEKFGFCPFVKRDILIKEEKNLLPNDTLTLQCDISVSDGRLISSDIHEVFLTDAYAGCNDNHLRKLGEDLEALYKSKKLSDISIRVKNEEFPVHKVILMARSPVFYHMFSHETAEKETNVIEISDIEPNAVEIMLQYIYSGQLKNVNMQNAFELYSASEKYQLLDMKSKCCAYLSSSLTVDNVCDVLILADMHNDDKLKLVAKQFFSSNACNAMETSKWQNIMKNNLALASEVLQFHDAYFQRASYAIKRIKFQ</sequence>
<evidence type="ECO:0000259" key="2">
    <source>
        <dbReference type="PROSITE" id="PS50144"/>
    </source>
</evidence>
<gene>
    <name evidence="3" type="ORF">X975_04562</name>
</gene>
<dbReference type="FunFam" id="3.30.710.10:FF:000159">
    <property type="entry name" value="Speckle-type POZ protein B"/>
    <property type="match status" value="1"/>
</dbReference>
<dbReference type="Gene3D" id="1.25.40.420">
    <property type="match status" value="1"/>
</dbReference>
<dbReference type="PANTHER" id="PTHR24413">
    <property type="entry name" value="SPECKLE-TYPE POZ PROTEIN"/>
    <property type="match status" value="1"/>
</dbReference>
<dbReference type="Gene3D" id="3.30.710.10">
    <property type="entry name" value="Potassium Channel Kv1.1, Chain A"/>
    <property type="match status" value="2"/>
</dbReference>
<feature type="domain" description="BTB" evidence="1">
    <location>
        <begin position="197"/>
        <end position="264"/>
    </location>
</feature>
<evidence type="ECO:0000259" key="1">
    <source>
        <dbReference type="PROSITE" id="PS50097"/>
    </source>
</evidence>
<dbReference type="Pfam" id="PF22486">
    <property type="entry name" value="MATH_2"/>
    <property type="match status" value="2"/>
</dbReference>
<dbReference type="CDD" id="cd18186">
    <property type="entry name" value="BTB_POZ_ZBTB_KLHL-like"/>
    <property type="match status" value="1"/>
</dbReference>